<proteinExistence type="predicted"/>
<keyword evidence="1" id="KW-0614">Plasmid</keyword>
<evidence type="ECO:0000313" key="1">
    <source>
        <dbReference type="EMBL" id="AUX79621.1"/>
    </source>
</evidence>
<evidence type="ECO:0000313" key="2">
    <source>
        <dbReference type="Proteomes" id="UP000239340"/>
    </source>
</evidence>
<dbReference type="AlphaFoldDB" id="A0A2L0HDP8"/>
<gene>
    <name evidence="1" type="ORF">NXT3_PC00459</name>
</gene>
<dbReference type="EMBL" id="CP024310">
    <property type="protein sequence ID" value="AUX79621.1"/>
    <property type="molecule type" value="Genomic_DNA"/>
</dbReference>
<reference evidence="1 2" key="1">
    <citation type="submission" date="2017-10" db="EMBL/GenBank/DDBJ databases">
        <title>Analysis of the genome sequences of Rhizobium populations associated to common bean (phaseolus vulgaris).</title>
        <authorList>
            <person name="Bustos P."/>
            <person name="Santamaria R.I."/>
            <person name="Miranda-Sanchez F."/>
            <person name="Perez-Carrascal O."/>
            <person name="Juarez S."/>
            <person name="Lozano L."/>
            <person name="Martinez-Flores I."/>
            <person name="Vinuesa P."/>
            <person name="Martinez-Romero E."/>
            <person name="Cevallos M.A."/>
            <person name="Romero D."/>
            <person name="Davila G."/>
            <person name="Gonzalez V."/>
        </authorList>
    </citation>
    <scope>NUCLEOTIDE SEQUENCE [LARGE SCALE GENOMIC DNA]</scope>
    <source>
        <strain evidence="1 2">NXT3</strain>
        <plasmid evidence="2">Plasmid psfrenxt3c</plasmid>
    </source>
</reference>
<geneLocation type="plasmid" evidence="2">
    <name>psfrenxt3c</name>
</geneLocation>
<name>A0A2L0HDP8_RHIFR</name>
<protein>
    <submittedName>
        <fullName evidence="1">Uncharacterized protein</fullName>
    </submittedName>
</protein>
<accession>A0A2L0HDP8</accession>
<organism evidence="1 2">
    <name type="scientific">Rhizobium fredii</name>
    <name type="common">Sinorhizobium fredii</name>
    <dbReference type="NCBI Taxonomy" id="380"/>
    <lineage>
        <taxon>Bacteria</taxon>
        <taxon>Pseudomonadati</taxon>
        <taxon>Pseudomonadota</taxon>
        <taxon>Alphaproteobacteria</taxon>
        <taxon>Hyphomicrobiales</taxon>
        <taxon>Rhizobiaceae</taxon>
        <taxon>Sinorhizobium/Ensifer group</taxon>
        <taxon>Sinorhizobium</taxon>
    </lineage>
</organism>
<dbReference type="Proteomes" id="UP000239340">
    <property type="component" value="Plasmid pSfreNXT3c"/>
</dbReference>
<sequence>MLVRALLNERASLDQLINLFRISKQKAVIDHFCGVLTERAETIFGRCQNQIAIDGGRIVDR</sequence>